<evidence type="ECO:0000259" key="2">
    <source>
        <dbReference type="Pfam" id="PF26601"/>
    </source>
</evidence>
<dbReference type="Pfam" id="PF26601">
    <property type="entry name" value="zf-CHCC_ins"/>
    <property type="match status" value="2"/>
</dbReference>
<feature type="domain" description="Putative CHCC zinc finger" evidence="2">
    <location>
        <begin position="52"/>
        <end position="112"/>
    </location>
</feature>
<feature type="domain" description="Putative CHCC zinc finger" evidence="1">
    <location>
        <begin position="21"/>
        <end position="50"/>
    </location>
</feature>
<feature type="domain" description="Putative CHCC zinc finger" evidence="2">
    <location>
        <begin position="142"/>
        <end position="164"/>
    </location>
</feature>
<name>A0ABD3FEP4_9STRA</name>
<keyword evidence="4" id="KW-1185">Reference proteome</keyword>
<evidence type="ECO:0000259" key="1">
    <source>
        <dbReference type="Pfam" id="PF26600"/>
    </source>
</evidence>
<gene>
    <name evidence="3" type="ORF">V7S43_009453</name>
</gene>
<dbReference type="Pfam" id="PF26600">
    <property type="entry name" value="zf-CHCC_shd"/>
    <property type="match status" value="2"/>
</dbReference>
<protein>
    <recommendedName>
        <fullName evidence="5">TRAF-type domain-containing protein</fullName>
    </recommendedName>
</protein>
<evidence type="ECO:0008006" key="5">
    <source>
        <dbReference type="Google" id="ProtNLM"/>
    </source>
</evidence>
<dbReference type="AlphaFoldDB" id="A0ABD3FEP4"/>
<feature type="domain" description="Putative CHCC zinc finger" evidence="1">
    <location>
        <begin position="113"/>
        <end position="140"/>
    </location>
</feature>
<accession>A0ABD3FEP4</accession>
<dbReference type="EMBL" id="JBIMZQ010000020">
    <property type="protein sequence ID" value="KAL3665417.1"/>
    <property type="molecule type" value="Genomic_DNA"/>
</dbReference>
<dbReference type="Proteomes" id="UP001632037">
    <property type="component" value="Unassembled WGS sequence"/>
</dbReference>
<proteinExistence type="predicted"/>
<organism evidence="3 4">
    <name type="scientific">Phytophthora oleae</name>
    <dbReference type="NCBI Taxonomy" id="2107226"/>
    <lineage>
        <taxon>Eukaryota</taxon>
        <taxon>Sar</taxon>
        <taxon>Stramenopiles</taxon>
        <taxon>Oomycota</taxon>
        <taxon>Peronosporomycetes</taxon>
        <taxon>Peronosporales</taxon>
        <taxon>Peronosporaceae</taxon>
        <taxon>Phytophthora</taxon>
    </lineage>
</organism>
<dbReference type="InterPro" id="IPR058254">
    <property type="entry name" value="zf-CHCC_shd"/>
</dbReference>
<evidence type="ECO:0000313" key="3">
    <source>
        <dbReference type="EMBL" id="KAL3665417.1"/>
    </source>
</evidence>
<evidence type="ECO:0000313" key="4">
    <source>
        <dbReference type="Proteomes" id="UP001632037"/>
    </source>
</evidence>
<sequence>MNLVEEGKSYGSKDYFCKRNVKFQRLCGHHEMVRCERAFELVTSPSRCQEPVVVSNPECGHDCPTTCFEAKQLADTVAKSLKRFKKIAPLEIVEQGDPSNYQNFKLNVQCNQDVTYVRICGHKQKLRCSEARHVTSPCQELVTMELPVCGHVVRLPCHLSESLN</sequence>
<dbReference type="InterPro" id="IPR058255">
    <property type="entry name" value="zf-CHCC_ins"/>
</dbReference>
<comment type="caution">
    <text evidence="3">The sequence shown here is derived from an EMBL/GenBank/DDBJ whole genome shotgun (WGS) entry which is preliminary data.</text>
</comment>
<reference evidence="3 4" key="1">
    <citation type="submission" date="2024-09" db="EMBL/GenBank/DDBJ databases">
        <title>Genome sequencing and assembly of Phytophthora oleae, isolate VK10A, causative agent of rot of olive drupes.</title>
        <authorList>
            <person name="Conti Taguali S."/>
            <person name="Riolo M."/>
            <person name="La Spada F."/>
            <person name="Cacciola S.O."/>
            <person name="Dionisio G."/>
        </authorList>
    </citation>
    <scope>NUCLEOTIDE SEQUENCE [LARGE SCALE GENOMIC DNA]</scope>
    <source>
        <strain evidence="3 4">VK10A</strain>
    </source>
</reference>